<keyword evidence="11" id="KW-0812">Transmembrane</keyword>
<dbReference type="InterPro" id="IPR013783">
    <property type="entry name" value="Ig-like_fold"/>
</dbReference>
<dbReference type="SUPFAM" id="SSF49265">
    <property type="entry name" value="Fibronectin type III"/>
    <property type="match status" value="2"/>
</dbReference>
<feature type="region of interest" description="Disordered" evidence="10">
    <location>
        <begin position="641"/>
        <end position="662"/>
    </location>
</feature>
<feature type="region of interest" description="Disordered" evidence="10">
    <location>
        <begin position="831"/>
        <end position="900"/>
    </location>
</feature>
<evidence type="ECO:0000256" key="7">
    <source>
        <dbReference type="ARBA" id="ARBA00023242"/>
    </source>
</evidence>
<dbReference type="InterPro" id="IPR036116">
    <property type="entry name" value="FN3_sf"/>
</dbReference>
<accession>A0A819LLK1</accession>
<evidence type="ECO:0000256" key="4">
    <source>
        <dbReference type="ARBA" id="ARBA00021332"/>
    </source>
</evidence>
<dbReference type="InterPro" id="IPR000426">
    <property type="entry name" value="Proteasome_asu_N"/>
</dbReference>
<dbReference type="PROSITE" id="PS00388">
    <property type="entry name" value="PROTEASOME_ALPHA_1"/>
    <property type="match status" value="1"/>
</dbReference>
<feature type="compositionally biased region" description="Low complexity" evidence="10">
    <location>
        <begin position="846"/>
        <end position="866"/>
    </location>
</feature>
<evidence type="ECO:0000256" key="8">
    <source>
        <dbReference type="ARBA" id="ARBA00026071"/>
    </source>
</evidence>
<dbReference type="GO" id="GO:0005737">
    <property type="term" value="C:cytoplasm"/>
    <property type="evidence" value="ECO:0007669"/>
    <property type="project" value="UniProtKB-SubCell"/>
</dbReference>
<comment type="subunit">
    <text evidence="8">The 26S proteasome consists of a 20S proteasome core and two 19S regulatory subunits. The 20S proteasome core is composed of 28 subunits that are arranged in four stacked rings, resulting in a barrel-shaped structure. The two end rings are each formed by seven alpha subunits, and the two central rings are each formed by seven beta subunits. The catalytic chamber with the active sites is on the inside of the barrel.</text>
</comment>
<evidence type="ECO:0000256" key="9">
    <source>
        <dbReference type="PROSITE-ProRule" id="PRU00808"/>
    </source>
</evidence>
<feature type="domain" description="Fibronectin type-III" evidence="12">
    <location>
        <begin position="381"/>
        <end position="480"/>
    </location>
</feature>
<evidence type="ECO:0000256" key="5">
    <source>
        <dbReference type="ARBA" id="ARBA00022490"/>
    </source>
</evidence>
<dbReference type="Pfam" id="PF10584">
    <property type="entry name" value="Proteasome_A_N"/>
    <property type="match status" value="1"/>
</dbReference>
<keyword evidence="6 9" id="KW-0647">Proteasome</keyword>
<dbReference type="InterPro" id="IPR029055">
    <property type="entry name" value="Ntn_hydrolases_N"/>
</dbReference>
<comment type="subcellular location">
    <subcellularLocation>
        <location evidence="3">Cytoplasm</location>
    </subcellularLocation>
    <subcellularLocation>
        <location evidence="2">Nucleus</location>
    </subcellularLocation>
</comment>
<comment type="similarity">
    <text evidence="9">Belongs to the peptidase T1A family.</text>
</comment>
<evidence type="ECO:0000256" key="6">
    <source>
        <dbReference type="ARBA" id="ARBA00022942"/>
    </source>
</evidence>
<evidence type="ECO:0000313" key="14">
    <source>
        <dbReference type="Proteomes" id="UP000663842"/>
    </source>
</evidence>
<protein>
    <recommendedName>
        <fullName evidence="4">Proteasome subunit alpha type-6</fullName>
    </recommendedName>
</protein>
<evidence type="ECO:0000256" key="1">
    <source>
        <dbReference type="ARBA" id="ARBA00002000"/>
    </source>
</evidence>
<dbReference type="SUPFAM" id="SSF56235">
    <property type="entry name" value="N-terminal nucleophile aminohydrolases (Ntn hydrolases)"/>
    <property type="match status" value="1"/>
</dbReference>
<dbReference type="FunFam" id="3.60.20.10:FF:000055">
    <property type="entry name" value="Proteasome subunit alpha type"/>
    <property type="match status" value="1"/>
</dbReference>
<dbReference type="InterPro" id="IPR001353">
    <property type="entry name" value="Proteasome_sua/b"/>
</dbReference>
<evidence type="ECO:0000259" key="12">
    <source>
        <dbReference type="PROSITE" id="PS50853"/>
    </source>
</evidence>
<gene>
    <name evidence="13" type="ORF">UXM345_LOCUS14032</name>
</gene>
<dbReference type="GO" id="GO:0006511">
    <property type="term" value="P:ubiquitin-dependent protein catabolic process"/>
    <property type="evidence" value="ECO:0007669"/>
    <property type="project" value="InterPro"/>
</dbReference>
<dbReference type="PANTHER" id="PTHR11599">
    <property type="entry name" value="PROTEASOME SUBUNIT ALPHA/BETA"/>
    <property type="match status" value="1"/>
</dbReference>
<dbReference type="EMBL" id="CAJOBF010001560">
    <property type="protein sequence ID" value="CAF3962983.1"/>
    <property type="molecule type" value="Genomic_DNA"/>
</dbReference>
<evidence type="ECO:0000256" key="3">
    <source>
        <dbReference type="ARBA" id="ARBA00004496"/>
    </source>
</evidence>
<proteinExistence type="inferred from homology"/>
<evidence type="ECO:0000313" key="13">
    <source>
        <dbReference type="EMBL" id="CAF3962983.1"/>
    </source>
</evidence>
<evidence type="ECO:0000256" key="11">
    <source>
        <dbReference type="SAM" id="Phobius"/>
    </source>
</evidence>
<evidence type="ECO:0000256" key="2">
    <source>
        <dbReference type="ARBA" id="ARBA00004123"/>
    </source>
</evidence>
<keyword evidence="11" id="KW-1133">Transmembrane helix</keyword>
<dbReference type="CDD" id="cd03754">
    <property type="entry name" value="proteasome_alpha_type_6"/>
    <property type="match status" value="1"/>
</dbReference>
<dbReference type="Gene3D" id="3.60.20.10">
    <property type="entry name" value="Glutamine Phosphoribosylpyrophosphate, subunit 1, domain 1"/>
    <property type="match status" value="1"/>
</dbReference>
<name>A0A819LLK1_9BILA</name>
<dbReference type="Gene3D" id="2.60.40.10">
    <property type="entry name" value="Immunoglobulins"/>
    <property type="match status" value="3"/>
</dbReference>
<feature type="compositionally biased region" description="Polar residues" evidence="10">
    <location>
        <begin position="831"/>
        <end position="845"/>
    </location>
</feature>
<dbReference type="Pfam" id="PF00041">
    <property type="entry name" value="fn3"/>
    <property type="match status" value="3"/>
</dbReference>
<keyword evidence="7" id="KW-0539">Nucleus</keyword>
<evidence type="ECO:0000256" key="10">
    <source>
        <dbReference type="SAM" id="MobiDB-lite"/>
    </source>
</evidence>
<feature type="region of interest" description="Disordered" evidence="10">
    <location>
        <begin position="683"/>
        <end position="702"/>
    </location>
</feature>
<dbReference type="GO" id="GO:0019773">
    <property type="term" value="C:proteasome core complex, alpha-subunit complex"/>
    <property type="evidence" value="ECO:0007669"/>
    <property type="project" value="UniProtKB-UniRule"/>
</dbReference>
<dbReference type="SMART" id="SM00060">
    <property type="entry name" value="FN3"/>
    <property type="match status" value="3"/>
</dbReference>
<dbReference type="AlphaFoldDB" id="A0A819LLK1"/>
<comment type="function">
    <text evidence="1">The proteasome is a multicatalytic proteinase complex which is characterized by its ability to cleave peptides with Arg, Phe, Tyr, Leu, and Glu adjacent to the leaving group at neutral or slightly basic pH. The proteasome has an ATP-dependent proteolytic activity.</text>
</comment>
<dbReference type="CDD" id="cd00063">
    <property type="entry name" value="FN3"/>
    <property type="match status" value="3"/>
</dbReference>
<dbReference type="Pfam" id="PF00227">
    <property type="entry name" value="Proteasome"/>
    <property type="match status" value="1"/>
</dbReference>
<dbReference type="PROSITE" id="PS50853">
    <property type="entry name" value="FN3"/>
    <property type="match status" value="3"/>
</dbReference>
<comment type="caution">
    <text evidence="13">The sequence shown here is derived from an EMBL/GenBank/DDBJ whole genome shotgun (WGS) entry which is preliminary data.</text>
</comment>
<dbReference type="PROSITE" id="PS51475">
    <property type="entry name" value="PROTEASOME_ALPHA_2"/>
    <property type="match status" value="1"/>
</dbReference>
<feature type="compositionally biased region" description="Polar residues" evidence="10">
    <location>
        <begin position="644"/>
        <end position="662"/>
    </location>
</feature>
<organism evidence="13 14">
    <name type="scientific">Rotaria magnacalcarata</name>
    <dbReference type="NCBI Taxonomy" id="392030"/>
    <lineage>
        <taxon>Eukaryota</taxon>
        <taxon>Metazoa</taxon>
        <taxon>Spiralia</taxon>
        <taxon>Gnathifera</taxon>
        <taxon>Rotifera</taxon>
        <taxon>Eurotatoria</taxon>
        <taxon>Bdelloidea</taxon>
        <taxon>Philodinida</taxon>
        <taxon>Philodinidae</taxon>
        <taxon>Rotaria</taxon>
    </lineage>
</organism>
<dbReference type="GO" id="GO:0005634">
    <property type="term" value="C:nucleus"/>
    <property type="evidence" value="ECO:0007669"/>
    <property type="project" value="UniProtKB-SubCell"/>
</dbReference>
<feature type="transmembrane region" description="Helical" evidence="11">
    <location>
        <begin position="604"/>
        <end position="625"/>
    </location>
</feature>
<dbReference type="InterPro" id="IPR003961">
    <property type="entry name" value="FN3_dom"/>
</dbReference>
<feature type="domain" description="Fibronectin type-III" evidence="12">
    <location>
        <begin position="279"/>
        <end position="372"/>
    </location>
</feature>
<feature type="domain" description="Fibronectin type-III" evidence="12">
    <location>
        <begin position="481"/>
        <end position="574"/>
    </location>
</feature>
<dbReference type="InterPro" id="IPR050115">
    <property type="entry name" value="Proteasome_alpha"/>
</dbReference>
<dbReference type="SMART" id="SM00948">
    <property type="entry name" value="Proteasome_A_N"/>
    <property type="match status" value="1"/>
</dbReference>
<dbReference type="Proteomes" id="UP000663842">
    <property type="component" value="Unassembled WGS sequence"/>
</dbReference>
<keyword evidence="11" id="KW-0472">Membrane</keyword>
<dbReference type="InterPro" id="IPR023332">
    <property type="entry name" value="Proteasome_alpha-type"/>
</dbReference>
<keyword evidence="5" id="KW-0963">Cytoplasm</keyword>
<dbReference type="InterPro" id="IPR034642">
    <property type="entry name" value="Proteasome_subunit_alpha6"/>
</dbReference>
<sequence length="984" mass="110687">MSRTASAGFDRDITIFSPEGRLYQVEYAFKAINQGGLTTVAIRGTDCVVAIAQKKIPDKLLDPSSVTHLHAITPTIGCLMTGMVADSRWQVQRARYEAASWKYKFGFNIPVDAICRRIADISQVYTQEAEMRPLGCSMILFGMDEEKGPMLYKTDPAGYFCGFRATSAGVKQTEANNFLEKRIKKKSDLTYEEAIELAVSTLASVLSTDLKPSEIEIGVVTKDNVKFRVLTENIKAIIVWMETVKLLFFIYCLAITTLNTNSSPTNGRVLSSRSDPSVRDRLPQIEMNATSHSILMTLHPMTTNDGTVKGFRLQYGINYPYQHSIHINKNQTSVFIDNLKPNQKYIFSLIALNENNDTVVPEQFYDFQMPSEDEDRQQPKTPLELILIARSKTSVLLQWTDVDFPKHARLPTSRRYKIQINELNSNQHIIKQQELLTNNEQSYLIENLKPLTNYEFAVRTIDGDLESDYSMAIEYSNVIYPIKQLNMITNNDPSKVTLTWQLPDDASGIRSFNIYYNEQDEKGQEQKVTVSVDIMQVTISNLKANTKYLFKIVSVNQFNDESTPEIRLYKTPYAVDTNNIEPNRNTNQKLLGWLSIGGLSNSSLLLILIVFSIVFLCFFFTVIIICSRSACCSCLSSNKKHINDSPTHSHQRQYSPTSNTASSSLIKPTDLWAGADCLSPPTATIRNSNTSERHYETSSTAGSGTLQRCNHHHHHLYHHAQETQPLTNNIELNNDQQRHSYVPSNDGSSSIDGNTTGFTINGKFNSSMRTRPIAVGSPFEQPPQKKPMKNLPMGTAFIMNHSNLVQQQQQQQQVTVRPIQQKAQYVVRPNDQSHMFGSGPSSPDYQHSPSNSHCSSNHNQSSIQSNPMTGAALYDKLSNSNNSENSDNQRSLLPSKPNLRSFTIPVAPPIIPPPPTITNKQQSTNVSVTSQYKSPFRSPNRPLLNNYTKEIKSIDSDESNTNPADVLEDVRNQLGNLMKKDFQC</sequence>
<feature type="compositionally biased region" description="Low complexity" evidence="10">
    <location>
        <begin position="878"/>
        <end position="891"/>
    </location>
</feature>
<reference evidence="13" key="1">
    <citation type="submission" date="2021-02" db="EMBL/GenBank/DDBJ databases">
        <authorList>
            <person name="Nowell W R."/>
        </authorList>
    </citation>
    <scope>NUCLEOTIDE SEQUENCE</scope>
</reference>